<evidence type="ECO:0000313" key="11">
    <source>
        <dbReference type="Proteomes" id="UP000250043"/>
    </source>
</evidence>
<comment type="similarity">
    <text evidence="2">Belongs to the germin family.</text>
</comment>
<evidence type="ECO:0000256" key="1">
    <source>
        <dbReference type="ARBA" id="ARBA00004613"/>
    </source>
</evidence>
<comment type="subcellular location">
    <subcellularLocation>
        <location evidence="1">Secreted</location>
    </subcellularLocation>
</comment>
<evidence type="ECO:0000256" key="3">
    <source>
        <dbReference type="ARBA" id="ARBA00022525"/>
    </source>
</evidence>
<keyword evidence="5" id="KW-0464">Manganese</keyword>
<dbReference type="GO" id="GO:0005576">
    <property type="term" value="C:extracellular region"/>
    <property type="evidence" value="ECO:0007669"/>
    <property type="project" value="UniProtKB-SubCell"/>
</dbReference>
<dbReference type="InterPro" id="IPR014710">
    <property type="entry name" value="RmlC-like_jellyroll"/>
</dbReference>
<dbReference type="PRINTS" id="PR00325">
    <property type="entry name" value="GERMIN"/>
</dbReference>
<evidence type="ECO:0000313" key="10">
    <source>
        <dbReference type="EMBL" id="OCH89623.1"/>
    </source>
</evidence>
<dbReference type="Gene3D" id="2.60.120.10">
    <property type="entry name" value="Jelly Rolls"/>
    <property type="match status" value="1"/>
</dbReference>
<dbReference type="PANTHER" id="PTHR31238">
    <property type="entry name" value="GERMIN-LIKE PROTEIN SUBFAMILY 3 MEMBER 3"/>
    <property type="match status" value="1"/>
</dbReference>
<keyword evidence="11" id="KW-1185">Reference proteome</keyword>
<dbReference type="SUPFAM" id="SSF51182">
    <property type="entry name" value="RmlC-like cupins"/>
    <property type="match status" value="1"/>
</dbReference>
<keyword evidence="7" id="KW-0472">Membrane</keyword>
<sequence length="377" mass="39034">MMFSARSLVLSLVFSAYALAEGAADPGVAQLVAQLRDAPTAVNRLALLQDGDFVFNFLNATTGVTTGAAGHTVAASSSNFPALIDNGMAMTVGFLGPCALNSPHIHTRATEFNYIVSGNVSAGFLAENGARFVFNDILTGQAIIFPKGVIHFEMNNGCDDALFVAVFNDEDPGVNQVAQRFFGLPPDVVSATLGDIGVQNVANLESKIPDNVIFGTQECLQRCGLNGTDNQPTLQRQPRVAANALPSGYSAPSAAPAPTGSSSNSNSLSSDLSGASTNTNSSSGSGKLNTLEIALIAVVGALVAGYIVIGIVLFMRRQKGGPANSGKYSRPGERFAPQGAVFEGEKSSPMPFESFRPSSEGQGDYPSTPYDPPAGSA</sequence>
<proteinExistence type="inferred from homology"/>
<feature type="region of interest" description="Disordered" evidence="6">
    <location>
        <begin position="321"/>
        <end position="377"/>
    </location>
</feature>
<keyword evidence="3" id="KW-0964">Secreted</keyword>
<feature type="chain" id="PRO_5034540396" evidence="8">
    <location>
        <begin position="21"/>
        <end position="377"/>
    </location>
</feature>
<dbReference type="GO" id="GO:0030145">
    <property type="term" value="F:manganese ion binding"/>
    <property type="evidence" value="ECO:0007669"/>
    <property type="project" value="InterPro"/>
</dbReference>
<evidence type="ECO:0000256" key="2">
    <source>
        <dbReference type="ARBA" id="ARBA00007456"/>
    </source>
</evidence>
<dbReference type="InterPro" id="IPR006045">
    <property type="entry name" value="Cupin_1"/>
</dbReference>
<evidence type="ECO:0000256" key="8">
    <source>
        <dbReference type="SAM" id="SignalP"/>
    </source>
</evidence>
<dbReference type="Proteomes" id="UP000250043">
    <property type="component" value="Unassembled WGS sequence"/>
</dbReference>
<organism evidence="10 11">
    <name type="scientific">Obba rivulosa</name>
    <dbReference type="NCBI Taxonomy" id="1052685"/>
    <lineage>
        <taxon>Eukaryota</taxon>
        <taxon>Fungi</taxon>
        <taxon>Dikarya</taxon>
        <taxon>Basidiomycota</taxon>
        <taxon>Agaricomycotina</taxon>
        <taxon>Agaricomycetes</taxon>
        <taxon>Polyporales</taxon>
        <taxon>Gelatoporiaceae</taxon>
        <taxon>Obba</taxon>
    </lineage>
</organism>
<feature type="transmembrane region" description="Helical" evidence="7">
    <location>
        <begin position="293"/>
        <end position="315"/>
    </location>
</feature>
<feature type="domain" description="Cupin type-1" evidence="9">
    <location>
        <begin position="55"/>
        <end position="202"/>
    </location>
</feature>
<dbReference type="Pfam" id="PF00190">
    <property type="entry name" value="Cupin_1"/>
    <property type="match status" value="1"/>
</dbReference>
<evidence type="ECO:0000256" key="4">
    <source>
        <dbReference type="ARBA" id="ARBA00022723"/>
    </source>
</evidence>
<keyword evidence="4" id="KW-0479">Metal-binding</keyword>
<accession>A0A8E2DNE3</accession>
<dbReference type="AlphaFoldDB" id="A0A8E2DNE3"/>
<dbReference type="OrthoDB" id="1921208at2759"/>
<keyword evidence="7" id="KW-1133">Transmembrane helix</keyword>
<evidence type="ECO:0000259" key="9">
    <source>
        <dbReference type="SMART" id="SM00835"/>
    </source>
</evidence>
<dbReference type="CDD" id="cd02241">
    <property type="entry name" value="cupin_OxOx"/>
    <property type="match status" value="1"/>
</dbReference>
<dbReference type="InterPro" id="IPR001929">
    <property type="entry name" value="Germin"/>
</dbReference>
<reference evidence="10 11" key="1">
    <citation type="submission" date="2016-07" db="EMBL/GenBank/DDBJ databases">
        <title>Draft genome of the white-rot fungus Obba rivulosa 3A-2.</title>
        <authorList>
            <consortium name="DOE Joint Genome Institute"/>
            <person name="Miettinen O."/>
            <person name="Riley R."/>
            <person name="Acob R."/>
            <person name="Barry K."/>
            <person name="Cullen D."/>
            <person name="De Vries R."/>
            <person name="Hainaut M."/>
            <person name="Hatakka A."/>
            <person name="Henrissat B."/>
            <person name="Hilden K."/>
            <person name="Kuo R."/>
            <person name="Labutti K."/>
            <person name="Lipzen A."/>
            <person name="Makela M.R."/>
            <person name="Sandor L."/>
            <person name="Spatafora J.W."/>
            <person name="Grigoriev I.V."/>
            <person name="Hibbett D.S."/>
        </authorList>
    </citation>
    <scope>NUCLEOTIDE SEQUENCE [LARGE SCALE GENOMIC DNA]</scope>
    <source>
        <strain evidence="10 11">3A-2</strain>
    </source>
</reference>
<protein>
    <submittedName>
        <fullName evidence="10">RmlC-like cupin</fullName>
    </submittedName>
</protein>
<evidence type="ECO:0000256" key="7">
    <source>
        <dbReference type="SAM" id="Phobius"/>
    </source>
</evidence>
<keyword evidence="8" id="KW-0732">Signal</keyword>
<evidence type="ECO:0000256" key="6">
    <source>
        <dbReference type="SAM" id="MobiDB-lite"/>
    </source>
</evidence>
<feature type="region of interest" description="Disordered" evidence="6">
    <location>
        <begin position="245"/>
        <end position="285"/>
    </location>
</feature>
<dbReference type="EMBL" id="KV722423">
    <property type="protein sequence ID" value="OCH89623.1"/>
    <property type="molecule type" value="Genomic_DNA"/>
</dbReference>
<evidence type="ECO:0000256" key="5">
    <source>
        <dbReference type="ARBA" id="ARBA00023211"/>
    </source>
</evidence>
<keyword evidence="7" id="KW-0812">Transmembrane</keyword>
<feature type="signal peptide" evidence="8">
    <location>
        <begin position="1"/>
        <end position="20"/>
    </location>
</feature>
<gene>
    <name evidence="10" type="ORF">OBBRIDRAFT_794114</name>
</gene>
<name>A0A8E2DNE3_9APHY</name>
<dbReference type="InterPro" id="IPR011051">
    <property type="entry name" value="RmlC_Cupin_sf"/>
</dbReference>
<dbReference type="SMART" id="SM00835">
    <property type="entry name" value="Cupin_1"/>
    <property type="match status" value="1"/>
</dbReference>